<proteinExistence type="predicted"/>
<dbReference type="EMBL" id="JAYDYW010000006">
    <property type="protein sequence ID" value="MEE1673916.1"/>
    <property type="molecule type" value="Genomic_DNA"/>
</dbReference>
<dbReference type="Proteomes" id="UP001310248">
    <property type="component" value="Unassembled WGS sequence"/>
</dbReference>
<dbReference type="InterPro" id="IPR009506">
    <property type="entry name" value="YjiS-like"/>
</dbReference>
<comment type="caution">
    <text evidence="3">The sequence shown here is derived from an EMBL/GenBank/DDBJ whole genome shotgun (WGS) entry which is preliminary data.</text>
</comment>
<evidence type="ECO:0000313" key="4">
    <source>
        <dbReference type="Proteomes" id="UP001310248"/>
    </source>
</evidence>
<dbReference type="RefSeq" id="WP_329775142.1">
    <property type="nucleotide sequence ID" value="NZ_JAYDYW010000006.1"/>
</dbReference>
<dbReference type="Pfam" id="PF06568">
    <property type="entry name" value="YjiS-like"/>
    <property type="match status" value="1"/>
</dbReference>
<evidence type="ECO:0000256" key="1">
    <source>
        <dbReference type="SAM" id="MobiDB-lite"/>
    </source>
</evidence>
<reference evidence="4" key="1">
    <citation type="submission" date="2023-07" db="EMBL/GenBank/DDBJ databases">
        <title>Draft genome sequence of Agarivorans aestuarii strain ZMCS4, a CAZymes producing bacteria isolated from the marine brown algae Clodostephus spongiosus.</title>
        <authorList>
            <person name="Lorente B."/>
            <person name="Cabral C."/>
            <person name="Frias J."/>
            <person name="Faria J."/>
            <person name="Toubarro D."/>
        </authorList>
    </citation>
    <scope>NUCLEOTIDE SEQUENCE [LARGE SCALE GENOMIC DNA]</scope>
    <source>
        <strain evidence="4">ZMCS4</strain>
    </source>
</reference>
<sequence length="86" mass="9853">MQIQFTFPMVFNALTKRLALYQARRRSRRALLALSDDLLKDIGLSRAQAVAEGGKPFWQASKPERNHRDQVNRQGSGHEFSQKLKA</sequence>
<keyword evidence="4" id="KW-1185">Reference proteome</keyword>
<feature type="domain" description="YjiS-like" evidence="2">
    <location>
        <begin position="16"/>
        <end position="49"/>
    </location>
</feature>
<gene>
    <name evidence="3" type="ORF">SNR37_003343</name>
</gene>
<feature type="compositionally biased region" description="Basic and acidic residues" evidence="1">
    <location>
        <begin position="62"/>
        <end position="71"/>
    </location>
</feature>
<feature type="region of interest" description="Disordered" evidence="1">
    <location>
        <begin position="55"/>
        <end position="86"/>
    </location>
</feature>
<protein>
    <submittedName>
        <fullName evidence="3">DUF1127 domain-containing protein</fullName>
    </submittedName>
</protein>
<organism evidence="3 4">
    <name type="scientific">Agarivorans aestuarii</name>
    <dbReference type="NCBI Taxonomy" id="1563703"/>
    <lineage>
        <taxon>Bacteria</taxon>
        <taxon>Pseudomonadati</taxon>
        <taxon>Pseudomonadota</taxon>
        <taxon>Gammaproteobacteria</taxon>
        <taxon>Alteromonadales</taxon>
        <taxon>Alteromonadaceae</taxon>
        <taxon>Agarivorans</taxon>
    </lineage>
</organism>
<evidence type="ECO:0000313" key="3">
    <source>
        <dbReference type="EMBL" id="MEE1673916.1"/>
    </source>
</evidence>
<evidence type="ECO:0000259" key="2">
    <source>
        <dbReference type="Pfam" id="PF06568"/>
    </source>
</evidence>
<name>A0ABU7G3X9_9ALTE</name>
<accession>A0ABU7G3X9</accession>